<reference evidence="1 2" key="1">
    <citation type="journal article" date="2010" name="Stand. Genomic Sci.">
        <title>Complete genome sequence of Ferrimonas balearica type strain (PAT).</title>
        <authorList>
            <person name="Nolan M."/>
            <person name="Sikorski J."/>
            <person name="Davenport K."/>
            <person name="Lucas S."/>
            <person name="Glavina Del Rio T."/>
            <person name="Tice H."/>
            <person name="Cheng J."/>
            <person name="Goodwin L."/>
            <person name="Pitluck S."/>
            <person name="Liolios K."/>
            <person name="Ivanova N."/>
            <person name="Mavromatis K."/>
            <person name="Ovchinnikova G."/>
            <person name="Pati A."/>
            <person name="Chen A."/>
            <person name="Palaniappan K."/>
            <person name="Land M."/>
            <person name="Hauser L."/>
            <person name="Chang Y."/>
            <person name="Jeffries C."/>
            <person name="Tapia R."/>
            <person name="Brettin T."/>
            <person name="Detter J."/>
            <person name="Han C."/>
            <person name="Yasawong M."/>
            <person name="Rohde M."/>
            <person name="Tindall B."/>
            <person name="Goker M."/>
            <person name="Woyke T."/>
            <person name="Bristow J."/>
            <person name="Eisen J."/>
            <person name="Markowitz V."/>
            <person name="Hugenholtz P."/>
            <person name="Kyrpides N."/>
            <person name="Klenk H."/>
            <person name="Lapidus A."/>
        </authorList>
    </citation>
    <scope>NUCLEOTIDE SEQUENCE [LARGE SCALE GENOMIC DNA]</scope>
    <source>
        <strain evidence="2">DSM 9799 / CCM 4581 / KCTC 23876 / PAT</strain>
    </source>
</reference>
<gene>
    <name evidence="1" type="ordered locus">Fbal_0326</name>
</gene>
<dbReference type="RefSeq" id="WP_013343846.1">
    <property type="nucleotide sequence ID" value="NC_014541.1"/>
</dbReference>
<dbReference type="EMBL" id="CP002209">
    <property type="protein sequence ID" value="ADN74540.1"/>
    <property type="molecule type" value="Genomic_DNA"/>
</dbReference>
<name>E1SMI5_FERBD</name>
<protein>
    <submittedName>
        <fullName evidence="1">Uncharacterized protein</fullName>
    </submittedName>
</protein>
<dbReference type="OrthoDB" id="5772064at2"/>
<proteinExistence type="predicted"/>
<sequence length="87" mass="9440">MAKRKGLKRGVVILTGVLALAATGVTLHHHRCDDAQSVAQCAAQSPLNWHNWLVGRSGSSQFHFVDLLELLYGHEKRPTSSPSGPLN</sequence>
<dbReference type="STRING" id="550540.Fbal_0326"/>
<dbReference type="GeneID" id="67180578"/>
<dbReference type="Proteomes" id="UP000006683">
    <property type="component" value="Chromosome"/>
</dbReference>
<evidence type="ECO:0000313" key="2">
    <source>
        <dbReference type="Proteomes" id="UP000006683"/>
    </source>
</evidence>
<dbReference type="HOGENOM" id="CLU_2478775_0_0_6"/>
<accession>E1SMI5</accession>
<dbReference type="KEGG" id="fbl:Fbal_0326"/>
<organism evidence="1 2">
    <name type="scientific">Ferrimonas balearica (strain DSM 9799 / CCM 4581 / KCTC 23876 / PAT)</name>
    <dbReference type="NCBI Taxonomy" id="550540"/>
    <lineage>
        <taxon>Bacteria</taxon>
        <taxon>Pseudomonadati</taxon>
        <taxon>Pseudomonadota</taxon>
        <taxon>Gammaproteobacteria</taxon>
        <taxon>Alteromonadales</taxon>
        <taxon>Ferrimonadaceae</taxon>
        <taxon>Ferrimonas</taxon>
    </lineage>
</organism>
<dbReference type="AlphaFoldDB" id="E1SMI5"/>
<keyword evidence="2" id="KW-1185">Reference proteome</keyword>
<evidence type="ECO:0000313" key="1">
    <source>
        <dbReference type="EMBL" id="ADN74540.1"/>
    </source>
</evidence>